<dbReference type="EMBL" id="JABXBU010002072">
    <property type="protein sequence ID" value="KAF8777059.1"/>
    <property type="molecule type" value="Genomic_DNA"/>
</dbReference>
<accession>A0A8T0ESS7</accession>
<keyword evidence="2" id="KW-1185">Reference proteome</keyword>
<reference evidence="1" key="2">
    <citation type="submission" date="2020-06" db="EMBL/GenBank/DDBJ databases">
        <authorList>
            <person name="Sheffer M."/>
        </authorList>
    </citation>
    <scope>NUCLEOTIDE SEQUENCE</scope>
</reference>
<proteinExistence type="predicted"/>
<comment type="caution">
    <text evidence="1">The sequence shown here is derived from an EMBL/GenBank/DDBJ whole genome shotgun (WGS) entry which is preliminary data.</text>
</comment>
<sequence length="96" mass="11366">MILETFTDSVRELTIRRAINEMVDSREMMNGELDDLVKSIDSVRSDNKRAINENKCPIQKRNDEMEELDDLKHQLTVCRRVTIRRAINEKCRSRND</sequence>
<organism evidence="1 2">
    <name type="scientific">Argiope bruennichi</name>
    <name type="common">Wasp spider</name>
    <name type="synonym">Aranea bruennichi</name>
    <dbReference type="NCBI Taxonomy" id="94029"/>
    <lineage>
        <taxon>Eukaryota</taxon>
        <taxon>Metazoa</taxon>
        <taxon>Ecdysozoa</taxon>
        <taxon>Arthropoda</taxon>
        <taxon>Chelicerata</taxon>
        <taxon>Arachnida</taxon>
        <taxon>Araneae</taxon>
        <taxon>Araneomorphae</taxon>
        <taxon>Entelegynae</taxon>
        <taxon>Araneoidea</taxon>
        <taxon>Araneidae</taxon>
        <taxon>Argiope</taxon>
    </lineage>
</organism>
<evidence type="ECO:0000313" key="2">
    <source>
        <dbReference type="Proteomes" id="UP000807504"/>
    </source>
</evidence>
<gene>
    <name evidence="1" type="ORF">HNY73_013984</name>
</gene>
<name>A0A8T0ESS7_ARGBR</name>
<reference evidence="1" key="1">
    <citation type="journal article" date="2020" name="bioRxiv">
        <title>Chromosome-level reference genome of the European wasp spider Argiope bruennichi: a resource for studies on range expansion and evolutionary adaptation.</title>
        <authorList>
            <person name="Sheffer M.M."/>
            <person name="Hoppe A."/>
            <person name="Krehenwinkel H."/>
            <person name="Uhl G."/>
            <person name="Kuss A.W."/>
            <person name="Jensen L."/>
            <person name="Jensen C."/>
            <person name="Gillespie R.G."/>
            <person name="Hoff K.J."/>
            <person name="Prost S."/>
        </authorList>
    </citation>
    <scope>NUCLEOTIDE SEQUENCE</scope>
</reference>
<dbReference type="AlphaFoldDB" id="A0A8T0ESS7"/>
<protein>
    <submittedName>
        <fullName evidence="1">Uncharacterized protein</fullName>
    </submittedName>
</protein>
<dbReference type="Proteomes" id="UP000807504">
    <property type="component" value="Unassembled WGS sequence"/>
</dbReference>
<evidence type="ECO:0000313" key="1">
    <source>
        <dbReference type="EMBL" id="KAF8777059.1"/>
    </source>
</evidence>